<reference evidence="3" key="1">
    <citation type="journal article" date="2019" name="Int. J. Syst. Evol. Microbiol.">
        <title>The Global Catalogue of Microorganisms (GCM) 10K type strain sequencing project: providing services to taxonomists for standard genome sequencing and annotation.</title>
        <authorList>
            <consortium name="The Broad Institute Genomics Platform"/>
            <consortium name="The Broad Institute Genome Sequencing Center for Infectious Disease"/>
            <person name="Wu L."/>
            <person name="Ma J."/>
        </authorList>
    </citation>
    <scope>NUCLEOTIDE SEQUENCE [LARGE SCALE GENOMIC DNA]</scope>
    <source>
        <strain evidence="3">CGMCC 1.15399</strain>
    </source>
</reference>
<dbReference type="NCBIfam" id="NF042934">
    <property type="entry name" value="cis_reg_atten"/>
    <property type="match status" value="1"/>
</dbReference>
<dbReference type="Proteomes" id="UP001597097">
    <property type="component" value="Unassembled WGS sequence"/>
</dbReference>
<keyword evidence="3" id="KW-1185">Reference proteome</keyword>
<gene>
    <name evidence="2" type="ORF">ACFSJ0_55510</name>
</gene>
<accession>A0ABW4GW33</accession>
<protein>
    <submittedName>
        <fullName evidence="2">Leader peptide</fullName>
    </submittedName>
</protein>
<proteinExistence type="predicted"/>
<name>A0ABW4GW33_9ACTN</name>
<sequence length="129" mass="14166">MHPLGQLLAANRACARALVVHAQGVLSVSSRSADGRARACRSAAPGPAPACRLPRPPHHRPPRSRPSPPAFRPLFPIGKVLICEGDHSYSRNDAPFVRLRQLVRFSVLSVWLVERLHIDLCRLTGSICR</sequence>
<evidence type="ECO:0000256" key="1">
    <source>
        <dbReference type="SAM" id="MobiDB-lite"/>
    </source>
</evidence>
<organism evidence="2 3">
    <name type="scientific">Nonomuraea guangzhouensis</name>
    <dbReference type="NCBI Taxonomy" id="1291555"/>
    <lineage>
        <taxon>Bacteria</taxon>
        <taxon>Bacillati</taxon>
        <taxon>Actinomycetota</taxon>
        <taxon>Actinomycetes</taxon>
        <taxon>Streptosporangiales</taxon>
        <taxon>Streptosporangiaceae</taxon>
        <taxon>Nonomuraea</taxon>
    </lineage>
</organism>
<dbReference type="EMBL" id="JBHUCM010000065">
    <property type="protein sequence ID" value="MFD1546331.1"/>
    <property type="molecule type" value="Genomic_DNA"/>
</dbReference>
<feature type="region of interest" description="Disordered" evidence="1">
    <location>
        <begin position="30"/>
        <end position="71"/>
    </location>
</feature>
<evidence type="ECO:0000313" key="3">
    <source>
        <dbReference type="Proteomes" id="UP001597097"/>
    </source>
</evidence>
<dbReference type="InterPro" id="IPR049979">
    <property type="entry name" value="Cys_resp_CS_actino"/>
</dbReference>
<feature type="compositionally biased region" description="Low complexity" evidence="1">
    <location>
        <begin position="43"/>
        <end position="53"/>
    </location>
</feature>
<dbReference type="RefSeq" id="WP_378625901.1">
    <property type="nucleotide sequence ID" value="NZ_JBHUCM010000065.1"/>
</dbReference>
<comment type="caution">
    <text evidence="2">The sequence shown here is derived from an EMBL/GenBank/DDBJ whole genome shotgun (WGS) entry which is preliminary data.</text>
</comment>
<evidence type="ECO:0000313" key="2">
    <source>
        <dbReference type="EMBL" id="MFD1546331.1"/>
    </source>
</evidence>